<reference evidence="3" key="1">
    <citation type="submission" date="2020-05" db="EMBL/GenBank/DDBJ databases">
        <title>Frigoriglobus tundricola gen. nov., sp. nov., a psychrotolerant cellulolytic planctomycete of the family Gemmataceae with two divergent copies of 16S rRNA gene.</title>
        <authorList>
            <person name="Kulichevskaya I.S."/>
            <person name="Ivanova A.A."/>
            <person name="Naumoff D.G."/>
            <person name="Beletsky A.V."/>
            <person name="Rijpstra W.I.C."/>
            <person name="Sinninghe Damste J.S."/>
            <person name="Mardanov A.V."/>
            <person name="Ravin N.V."/>
            <person name="Dedysh S.N."/>
        </authorList>
    </citation>
    <scope>NUCLEOTIDE SEQUENCE [LARGE SCALE GENOMIC DNA]</scope>
    <source>
        <strain evidence="3">PL17</strain>
    </source>
</reference>
<keyword evidence="1" id="KW-0732">Signal</keyword>
<feature type="chain" id="PRO_5026810152" evidence="1">
    <location>
        <begin position="20"/>
        <end position="168"/>
    </location>
</feature>
<organism evidence="2 3">
    <name type="scientific">Frigoriglobus tundricola</name>
    <dbReference type="NCBI Taxonomy" id="2774151"/>
    <lineage>
        <taxon>Bacteria</taxon>
        <taxon>Pseudomonadati</taxon>
        <taxon>Planctomycetota</taxon>
        <taxon>Planctomycetia</taxon>
        <taxon>Gemmatales</taxon>
        <taxon>Gemmataceae</taxon>
        <taxon>Frigoriglobus</taxon>
    </lineage>
</organism>
<protein>
    <submittedName>
        <fullName evidence="2">Uncharacterized protein</fullName>
    </submittedName>
</protein>
<evidence type="ECO:0000313" key="2">
    <source>
        <dbReference type="EMBL" id="QJX00067.1"/>
    </source>
</evidence>
<dbReference type="Proteomes" id="UP000503447">
    <property type="component" value="Chromosome"/>
</dbReference>
<evidence type="ECO:0000313" key="3">
    <source>
        <dbReference type="Proteomes" id="UP000503447"/>
    </source>
</evidence>
<keyword evidence="3" id="KW-1185">Reference proteome</keyword>
<gene>
    <name evidence="2" type="ORF">FTUN_7691</name>
</gene>
<sequence>MRWVMPALALLASAFLCLSGSGCRRIALEPAELCMKFDRFGWPVFQGKGLPRGETSQWTSTRREDGSRVGGVEFGYTISPREPGAEALAFTGTVKQLTGTRAEIDGELVVTDHVCFRLESVRDARLTVGGHPHALPAYLPAGRHRIVVQCDIGCLIAETRSAVEAVTR</sequence>
<dbReference type="EMBL" id="CP053452">
    <property type="protein sequence ID" value="QJX00067.1"/>
    <property type="molecule type" value="Genomic_DNA"/>
</dbReference>
<dbReference type="PROSITE" id="PS51257">
    <property type="entry name" value="PROKAR_LIPOPROTEIN"/>
    <property type="match status" value="1"/>
</dbReference>
<proteinExistence type="predicted"/>
<evidence type="ECO:0000256" key="1">
    <source>
        <dbReference type="SAM" id="SignalP"/>
    </source>
</evidence>
<name>A0A6M5Z2W1_9BACT</name>
<accession>A0A6M5Z2W1</accession>
<feature type="signal peptide" evidence="1">
    <location>
        <begin position="1"/>
        <end position="19"/>
    </location>
</feature>
<dbReference type="RefSeq" id="WP_171474900.1">
    <property type="nucleotide sequence ID" value="NZ_CP053452.2"/>
</dbReference>
<dbReference type="KEGG" id="ftj:FTUN_7691"/>
<dbReference type="AlphaFoldDB" id="A0A6M5Z2W1"/>